<keyword evidence="3" id="KW-1185">Reference proteome</keyword>
<gene>
    <name evidence="2" type="ORF">MBRA_25050</name>
</gene>
<dbReference type="EMBL" id="AP022606">
    <property type="protein sequence ID" value="BBZ12310.1"/>
    <property type="molecule type" value="Genomic_DNA"/>
</dbReference>
<evidence type="ECO:0000313" key="2">
    <source>
        <dbReference type="EMBL" id="BBZ12310.1"/>
    </source>
</evidence>
<evidence type="ECO:0000256" key="1">
    <source>
        <dbReference type="SAM" id="MobiDB-lite"/>
    </source>
</evidence>
<name>A0ABM7KMM2_9MYCO</name>
<reference evidence="2 3" key="1">
    <citation type="journal article" date="2019" name="Emerg. Microbes Infect.">
        <title>Comprehensive subspecies identification of 175 nontuberculous mycobacteria species based on 7547 genomic profiles.</title>
        <authorList>
            <person name="Matsumoto Y."/>
            <person name="Kinjo T."/>
            <person name="Motooka D."/>
            <person name="Nabeya D."/>
            <person name="Jung N."/>
            <person name="Uechi K."/>
            <person name="Horii T."/>
            <person name="Iida T."/>
            <person name="Fujita J."/>
            <person name="Nakamura S."/>
        </authorList>
    </citation>
    <scope>NUCLEOTIDE SEQUENCE [LARGE SCALE GENOMIC DNA]</scope>
    <source>
        <strain evidence="2 3">JCM 12687</strain>
    </source>
</reference>
<evidence type="ECO:0000313" key="3">
    <source>
        <dbReference type="Proteomes" id="UP000467379"/>
    </source>
</evidence>
<accession>A0ABM7KMM2</accession>
<organism evidence="2 3">
    <name type="scientific">Mycobacterium branderi</name>
    <dbReference type="NCBI Taxonomy" id="43348"/>
    <lineage>
        <taxon>Bacteria</taxon>
        <taxon>Bacillati</taxon>
        <taxon>Actinomycetota</taxon>
        <taxon>Actinomycetes</taxon>
        <taxon>Mycobacteriales</taxon>
        <taxon>Mycobacteriaceae</taxon>
        <taxon>Mycobacterium</taxon>
    </lineage>
</organism>
<sequence>MHILQSRLCENGTPVKTNNPTERAGGAGVETGPDVTGIDVGVIGVAPPRTRSHAPRPCARDTDRLAWTAMEDYAALVRDRTPIRAGCLPLARAGADTVAARIAGLPSHVSAVFVVGTGPSESASVQLRVASLKGPLVITELDVITAALGGAAIMTLRRRVVAPRRGRIVVTGAEALPRLGPLLRAAGGGTFTSWNESDAQAYPLCGLMAHHDILIDLAGIAPDNCAPGRTLRLPRERFDYGALVLPGLLSALCRHHTARLTIDVLAACARALALIAPPDQILPALTEPLLVPAVAREVARTLAEHPHHCRPDTASTHPVTKPPTSTSGGQPS</sequence>
<feature type="region of interest" description="Disordered" evidence="1">
    <location>
        <begin position="1"/>
        <end position="33"/>
    </location>
</feature>
<proteinExistence type="predicted"/>
<feature type="compositionally biased region" description="Polar residues" evidence="1">
    <location>
        <begin position="313"/>
        <end position="332"/>
    </location>
</feature>
<feature type="region of interest" description="Disordered" evidence="1">
    <location>
        <begin position="307"/>
        <end position="332"/>
    </location>
</feature>
<protein>
    <submittedName>
        <fullName evidence="2">Uncharacterized protein</fullName>
    </submittedName>
</protein>
<dbReference type="Proteomes" id="UP000467379">
    <property type="component" value="Chromosome"/>
</dbReference>